<accession>X0SVP3</accession>
<sequence>MKTKATKTYCTIDPATGKDHTCVCKIIVDIKTGKVVKTIFKKLHNIP</sequence>
<reference evidence="1" key="1">
    <citation type="journal article" date="2014" name="Front. Microbiol.">
        <title>High frequency of phylogenetically diverse reductive dehalogenase-homologous genes in deep subseafloor sedimentary metagenomes.</title>
        <authorList>
            <person name="Kawai M."/>
            <person name="Futagami T."/>
            <person name="Toyoda A."/>
            <person name="Takaki Y."/>
            <person name="Nishi S."/>
            <person name="Hori S."/>
            <person name="Arai W."/>
            <person name="Tsubouchi T."/>
            <person name="Morono Y."/>
            <person name="Uchiyama I."/>
            <person name="Ito T."/>
            <person name="Fujiyama A."/>
            <person name="Inagaki F."/>
            <person name="Takami H."/>
        </authorList>
    </citation>
    <scope>NUCLEOTIDE SEQUENCE</scope>
    <source>
        <strain evidence="1">Expedition CK06-06</strain>
    </source>
</reference>
<proteinExistence type="predicted"/>
<organism evidence="1">
    <name type="scientific">marine sediment metagenome</name>
    <dbReference type="NCBI Taxonomy" id="412755"/>
    <lineage>
        <taxon>unclassified sequences</taxon>
        <taxon>metagenomes</taxon>
        <taxon>ecological metagenomes</taxon>
    </lineage>
</organism>
<name>X0SVP3_9ZZZZ</name>
<protein>
    <submittedName>
        <fullName evidence="1">Uncharacterized protein</fullName>
    </submittedName>
</protein>
<gene>
    <name evidence="1" type="ORF">S01H1_07084</name>
</gene>
<evidence type="ECO:0000313" key="1">
    <source>
        <dbReference type="EMBL" id="GAF85044.1"/>
    </source>
</evidence>
<comment type="caution">
    <text evidence="1">The sequence shown here is derived from an EMBL/GenBank/DDBJ whole genome shotgun (WGS) entry which is preliminary data.</text>
</comment>
<dbReference type="AlphaFoldDB" id="X0SVP3"/>
<dbReference type="EMBL" id="BARS01003655">
    <property type="protein sequence ID" value="GAF85044.1"/>
    <property type="molecule type" value="Genomic_DNA"/>
</dbReference>